<evidence type="ECO:0000313" key="2">
    <source>
        <dbReference type="Proteomes" id="UP000798662"/>
    </source>
</evidence>
<evidence type="ECO:0000313" key="1">
    <source>
        <dbReference type="EMBL" id="KAK1867100.1"/>
    </source>
</evidence>
<dbReference type="Proteomes" id="UP000798662">
    <property type="component" value="Chromosome 3"/>
</dbReference>
<keyword evidence="2" id="KW-1185">Reference proteome</keyword>
<comment type="caution">
    <text evidence="1">The sequence shown here is derived from an EMBL/GenBank/DDBJ whole genome shotgun (WGS) entry which is preliminary data.</text>
</comment>
<name>A0ACC3CAG3_PYRYE</name>
<gene>
    <name evidence="1" type="ORF">I4F81_009609</name>
</gene>
<reference evidence="1" key="1">
    <citation type="submission" date="2019-11" db="EMBL/GenBank/DDBJ databases">
        <title>Nori genome reveals adaptations in red seaweeds to the harsh intertidal environment.</title>
        <authorList>
            <person name="Wang D."/>
            <person name="Mao Y."/>
        </authorList>
    </citation>
    <scope>NUCLEOTIDE SEQUENCE</scope>
    <source>
        <tissue evidence="1">Gametophyte</tissue>
    </source>
</reference>
<protein>
    <submittedName>
        <fullName evidence="1">Uncharacterized protein</fullName>
    </submittedName>
</protein>
<sequence length="339" mass="34626">MGLFDRKPRVNKAAEAAAAAAARSAAAAARPPPPFDTFRFNIACKCAKDRMELQKNKALNAIRKSERGVAELLRSDQNALARLQMQSIIREQLGVEALQLAAVYVELLRTRSRVVAITPMLDAAPPDVREAVINAVFADAHMDVKELREAVLALRAHFGPTLDTVLAGPDAPTDSLSRGVDNQLVLKLRAPVADSVLVTGRLVEVAAQYGVEWVPPVDGLHNASVADGGGRPPPPDYGSAPPGAPYGGGAGGGYGAPPGPGGGYGAPPPPAPYGGDGGYGGGPPAPAGAPVAGPHTLYPGVAPPPPASAPMPPPPGGGGAPPPGVDLDDMMDRLAKLKR</sequence>
<proteinExistence type="predicted"/>
<accession>A0ACC3CAG3</accession>
<dbReference type="EMBL" id="CM020620">
    <property type="protein sequence ID" value="KAK1867100.1"/>
    <property type="molecule type" value="Genomic_DNA"/>
</dbReference>
<organism evidence="1 2">
    <name type="scientific">Pyropia yezoensis</name>
    <name type="common">Susabi-nori</name>
    <name type="synonym">Porphyra yezoensis</name>
    <dbReference type="NCBI Taxonomy" id="2788"/>
    <lineage>
        <taxon>Eukaryota</taxon>
        <taxon>Rhodophyta</taxon>
        <taxon>Bangiophyceae</taxon>
        <taxon>Bangiales</taxon>
        <taxon>Bangiaceae</taxon>
        <taxon>Pyropia</taxon>
    </lineage>
</organism>